<evidence type="ECO:0000313" key="3">
    <source>
        <dbReference type="EMBL" id="CEL99242.1"/>
    </source>
</evidence>
<dbReference type="OrthoDB" id="330326at2759"/>
<evidence type="ECO:0000256" key="1">
    <source>
        <dbReference type="SAM" id="MobiDB-lite"/>
    </source>
</evidence>
<feature type="compositionally biased region" description="Low complexity" evidence="1">
    <location>
        <begin position="454"/>
        <end position="469"/>
    </location>
</feature>
<feature type="compositionally biased region" description="Acidic residues" evidence="1">
    <location>
        <begin position="31"/>
        <end position="42"/>
    </location>
</feature>
<dbReference type="PROSITE" id="PS50181">
    <property type="entry name" value="FBOX"/>
    <property type="match status" value="1"/>
</dbReference>
<feature type="compositionally biased region" description="Low complexity" evidence="1">
    <location>
        <begin position="240"/>
        <end position="253"/>
    </location>
</feature>
<protein>
    <recommendedName>
        <fullName evidence="2">F-box domain-containing protein</fullName>
    </recommendedName>
</protein>
<dbReference type="Proteomes" id="UP000041254">
    <property type="component" value="Unassembled WGS sequence"/>
</dbReference>
<feature type="compositionally biased region" description="Basic and acidic residues" evidence="1">
    <location>
        <begin position="417"/>
        <end position="435"/>
    </location>
</feature>
<name>A0A0G4EN31_VITBC</name>
<accession>A0A0G4EN31</accession>
<feature type="domain" description="F-box" evidence="2">
    <location>
        <begin position="70"/>
        <end position="103"/>
    </location>
</feature>
<dbReference type="EMBL" id="CDMY01000276">
    <property type="protein sequence ID" value="CEL99242.1"/>
    <property type="molecule type" value="Genomic_DNA"/>
</dbReference>
<feature type="compositionally biased region" description="Low complexity" evidence="1">
    <location>
        <begin position="348"/>
        <end position="362"/>
    </location>
</feature>
<evidence type="ECO:0000259" key="2">
    <source>
        <dbReference type="PROSITE" id="PS50181"/>
    </source>
</evidence>
<feature type="region of interest" description="Disordered" evidence="1">
    <location>
        <begin position="1"/>
        <end position="68"/>
    </location>
</feature>
<feature type="region of interest" description="Disordered" evidence="1">
    <location>
        <begin position="240"/>
        <end position="261"/>
    </location>
</feature>
<feature type="compositionally biased region" description="Basic residues" evidence="1">
    <location>
        <begin position="363"/>
        <end position="374"/>
    </location>
</feature>
<dbReference type="InterPro" id="IPR001810">
    <property type="entry name" value="F-box_dom"/>
</dbReference>
<proteinExistence type="predicted"/>
<organism evidence="3 4">
    <name type="scientific">Vitrella brassicaformis (strain CCMP3155)</name>
    <dbReference type="NCBI Taxonomy" id="1169540"/>
    <lineage>
        <taxon>Eukaryota</taxon>
        <taxon>Sar</taxon>
        <taxon>Alveolata</taxon>
        <taxon>Colpodellida</taxon>
        <taxon>Vitrellaceae</taxon>
        <taxon>Vitrella</taxon>
    </lineage>
</organism>
<feature type="compositionally biased region" description="Basic and acidic residues" evidence="1">
    <location>
        <begin position="375"/>
        <end position="387"/>
    </location>
</feature>
<feature type="region of interest" description="Disordered" evidence="1">
    <location>
        <begin position="348"/>
        <end position="387"/>
    </location>
</feature>
<keyword evidence="4" id="KW-1185">Reference proteome</keyword>
<feature type="region of interest" description="Disordered" evidence="1">
    <location>
        <begin position="399"/>
        <end position="487"/>
    </location>
</feature>
<dbReference type="AlphaFoldDB" id="A0A0G4EN31"/>
<feature type="compositionally biased region" description="Polar residues" evidence="1">
    <location>
        <begin position="48"/>
        <end position="57"/>
    </location>
</feature>
<sequence>MDLLACSEKYRKRKPPPVEAQPTQTSLAEDLLYDLADDEGEEAAVPPDQQSGTQTAAEGSHESAGSPGDCFPLLQVPEELYPAVFAFVSSADFFRASVCCKRLLCFMCGQEGSLPLVVQYMAEEFPGAFNTALVDIARRRGSRAARVPPGVVARATATATGSSGAAVSLDALMLCASPLLSWAILRETKAMHEKWKVPVESSHLATGWRWFQQKVLRRLPRTLFDRWAVRVPCQQRSASAAESPSAAAASSAADTHEDNRNRGHVASSVLEHCVGESVQLPAFLNKSAVQIVRKLTQSNWLLLYECCSKEVELRARLIAEKLVDRYQPLLPPESGSRYDLEEELLNLPLYNEENDTPQPAQRSRSRSRTQNQHRHQPDQDATHEKDESMVHPAFASAWEHAQDAEEADTVTRKRRKIDRDHGDGAEAQHSERDPLFGRFPMATSTPTRRPPPTRTTAAATATAIATETPQPTPPSSPQPRACRRDGQGWSHRFDGKWGAEASMRLQLLGDVCEAYEGYQEWAGMVCSWLEPLEWRISQDREASDNPWPHTPGLEEVCKLQFRNWVFLSSRLVHPLVLSLYSTIHLLYSQASHPHRGSGERRAPDVDSILSLLDSLSRIIRSLNVPDDTLSPHRSTQEEHDMYFVKPMSRLRQKWHLH</sequence>
<reference evidence="3 4" key="1">
    <citation type="submission" date="2014-11" db="EMBL/GenBank/DDBJ databases">
        <authorList>
            <person name="Zhu J."/>
            <person name="Qi W."/>
            <person name="Song R."/>
        </authorList>
    </citation>
    <scope>NUCLEOTIDE SEQUENCE [LARGE SCALE GENOMIC DNA]</scope>
</reference>
<evidence type="ECO:0000313" key="4">
    <source>
        <dbReference type="Proteomes" id="UP000041254"/>
    </source>
</evidence>
<gene>
    <name evidence="3" type="ORF">Vbra_12525</name>
</gene>
<dbReference type="VEuPathDB" id="CryptoDB:Vbra_12525"/>
<dbReference type="InParanoid" id="A0A0G4EN31"/>